<protein>
    <recommendedName>
        <fullName evidence="1">DUF7336 domain-containing protein</fullName>
    </recommendedName>
</protein>
<dbReference type="EMBL" id="NVUU01000050">
    <property type="protein sequence ID" value="PCI93878.1"/>
    <property type="molecule type" value="Genomic_DNA"/>
</dbReference>
<dbReference type="InterPro" id="IPR055760">
    <property type="entry name" value="DUF7336"/>
</dbReference>
<dbReference type="AlphaFoldDB" id="A0A2A4YGA2"/>
<feature type="domain" description="DUF7336" evidence="1">
    <location>
        <begin position="7"/>
        <end position="69"/>
    </location>
</feature>
<accession>A0A2A4YGA2</accession>
<evidence type="ECO:0000259" key="1">
    <source>
        <dbReference type="Pfam" id="PF24024"/>
    </source>
</evidence>
<comment type="caution">
    <text evidence="2">The sequence shown here is derived from an EMBL/GenBank/DDBJ whole genome shotgun (WGS) entry which is preliminary data.</text>
</comment>
<name>A0A2A4YGA2_UNCAE</name>
<evidence type="ECO:0000313" key="2">
    <source>
        <dbReference type="EMBL" id="PCI93878.1"/>
    </source>
</evidence>
<evidence type="ECO:0000313" key="3">
    <source>
        <dbReference type="Proteomes" id="UP000217838"/>
    </source>
</evidence>
<proteinExistence type="predicted"/>
<gene>
    <name evidence="2" type="ORF">COB11_04655</name>
</gene>
<dbReference type="Pfam" id="PF24024">
    <property type="entry name" value="DUF7336"/>
    <property type="match status" value="1"/>
</dbReference>
<organism evidence="2 3">
    <name type="scientific">Aerophobetes bacterium</name>
    <dbReference type="NCBI Taxonomy" id="2030807"/>
    <lineage>
        <taxon>Bacteria</taxon>
        <taxon>Candidatus Aerophobota</taxon>
    </lineage>
</organism>
<dbReference type="Proteomes" id="UP000217838">
    <property type="component" value="Unassembled WGS sequence"/>
</dbReference>
<reference evidence="3" key="1">
    <citation type="submission" date="2017-08" db="EMBL/GenBank/DDBJ databases">
        <title>A dynamic microbial community with high functional redundancy inhabits the cold, oxic subseafloor aquifer.</title>
        <authorList>
            <person name="Tully B.J."/>
            <person name="Wheat C.G."/>
            <person name="Glazer B.T."/>
            <person name="Huber J.A."/>
        </authorList>
    </citation>
    <scope>NUCLEOTIDE SEQUENCE [LARGE SCALE GENOMIC DNA]</scope>
</reference>
<sequence>MVIKGFKIVYVLTHRYVDEEGFEDEKLIGIFSSKEIAEKNLIKYKILPGFRNYPAGFSIEEYTVDQVNKEVLDVFLQNKKKIAEKKNG</sequence>